<comment type="caution">
    <text evidence="2">The sequence shown here is derived from an EMBL/GenBank/DDBJ whole genome shotgun (WGS) entry which is preliminary data.</text>
</comment>
<evidence type="ECO:0000313" key="3">
    <source>
        <dbReference type="Proteomes" id="UP001165080"/>
    </source>
</evidence>
<name>A0A9W6BHV1_9CHLO</name>
<feature type="region of interest" description="Disordered" evidence="1">
    <location>
        <begin position="469"/>
        <end position="535"/>
    </location>
</feature>
<dbReference type="Proteomes" id="UP001165080">
    <property type="component" value="Unassembled WGS sequence"/>
</dbReference>
<keyword evidence="3" id="KW-1185">Reference proteome</keyword>
<organism evidence="2 3">
    <name type="scientific">Pleodorina starrii</name>
    <dbReference type="NCBI Taxonomy" id="330485"/>
    <lineage>
        <taxon>Eukaryota</taxon>
        <taxon>Viridiplantae</taxon>
        <taxon>Chlorophyta</taxon>
        <taxon>core chlorophytes</taxon>
        <taxon>Chlorophyceae</taxon>
        <taxon>CS clade</taxon>
        <taxon>Chlamydomonadales</taxon>
        <taxon>Volvocaceae</taxon>
        <taxon>Pleodorina</taxon>
    </lineage>
</organism>
<gene>
    <name evidence="2" type="primary">PLESTB001035</name>
    <name evidence="2" type="ORF">PLESTB_000636200</name>
</gene>
<feature type="compositionally biased region" description="Low complexity" evidence="1">
    <location>
        <begin position="499"/>
        <end position="513"/>
    </location>
</feature>
<evidence type="ECO:0000256" key="1">
    <source>
        <dbReference type="SAM" id="MobiDB-lite"/>
    </source>
</evidence>
<feature type="compositionally biased region" description="Pro residues" evidence="1">
    <location>
        <begin position="514"/>
        <end position="535"/>
    </location>
</feature>
<accession>A0A9W6BHV1</accession>
<protein>
    <submittedName>
        <fullName evidence="2">Uncharacterized protein</fullName>
    </submittedName>
</protein>
<sequence length="535" mass="53456">MFAALRPSRWALFSSNVCILRRCPNTPAPCRSGFADSVSVQAALSSGNTTLFTTNSTDVVGSGYDAAGAEYVTLRTTGIMSPIPSANTEIFVSGCCRFASVHNFRFSTMYVPSEASSILTQPPAYILVERAAPTAYAYAFVPAVSSDGAAIDCNINTGSYVELTASAATGGCRVRWDNQMGQVGDTVDVKLRVSKGNTGLYSDITFFLMIADLSGAPEVHAVSSGGQTLNPNGDTIQVTFGTLAQVVFLVEDPSGYANITASSTTLPAGATLTTTPADGLAPITVMFSWTPTASNPLGLGLVVVVFTDEGGLSTFASFSYNLPASLAPAFPTAAQPASPAPAFPTAAHPAPAAPIAAQPASLAPAFPIAAQPGPAFPTTAQPGPAFPIAAQPASLAPASLTASQPASLAPASLTATQPASLAPAFPTAAQPASPAPAFPTAAQPAPAFPIAAQPASLASLAPAFPTAAQPASLAPASPPSAQPVYPAPALPTPPPPDQASPALAIASQAASPAPAFPPASSPAPASPAPAFPTAS</sequence>
<dbReference type="AlphaFoldDB" id="A0A9W6BHV1"/>
<reference evidence="2 3" key="1">
    <citation type="journal article" date="2023" name="Commun. Biol.">
        <title>Reorganization of the ancestral sex-determining regions during the evolution of trioecy in Pleodorina starrii.</title>
        <authorList>
            <person name="Takahashi K."/>
            <person name="Suzuki S."/>
            <person name="Kawai-Toyooka H."/>
            <person name="Yamamoto K."/>
            <person name="Hamaji T."/>
            <person name="Ootsuki R."/>
            <person name="Yamaguchi H."/>
            <person name="Kawachi M."/>
            <person name="Higashiyama T."/>
            <person name="Nozaki H."/>
        </authorList>
    </citation>
    <scope>NUCLEOTIDE SEQUENCE [LARGE SCALE GENOMIC DNA]</scope>
    <source>
        <strain evidence="2 3">NIES-4479</strain>
    </source>
</reference>
<feature type="compositionally biased region" description="Pro residues" evidence="1">
    <location>
        <begin position="476"/>
        <end position="498"/>
    </location>
</feature>
<proteinExistence type="predicted"/>
<evidence type="ECO:0000313" key="2">
    <source>
        <dbReference type="EMBL" id="GLC52496.1"/>
    </source>
</evidence>
<dbReference type="EMBL" id="BRXU01000006">
    <property type="protein sequence ID" value="GLC52496.1"/>
    <property type="molecule type" value="Genomic_DNA"/>
</dbReference>